<dbReference type="EMBL" id="OU466859">
    <property type="protein sequence ID" value="CAH2051538.1"/>
    <property type="molecule type" value="Genomic_DNA"/>
</dbReference>
<dbReference type="GO" id="GO:0072583">
    <property type="term" value="P:clathrin-dependent endocytosis"/>
    <property type="evidence" value="ECO:0007669"/>
    <property type="project" value="InterPro"/>
</dbReference>
<dbReference type="GO" id="GO:0005794">
    <property type="term" value="C:Golgi apparatus"/>
    <property type="evidence" value="ECO:0007669"/>
    <property type="project" value="UniProtKB-SubCell"/>
</dbReference>
<organism evidence="6 7">
    <name type="scientific">Thlaspi arvense</name>
    <name type="common">Field penny-cress</name>
    <dbReference type="NCBI Taxonomy" id="13288"/>
    <lineage>
        <taxon>Eukaryota</taxon>
        <taxon>Viridiplantae</taxon>
        <taxon>Streptophyta</taxon>
        <taxon>Embryophyta</taxon>
        <taxon>Tracheophyta</taxon>
        <taxon>Spermatophyta</taxon>
        <taxon>Magnoliopsida</taxon>
        <taxon>eudicotyledons</taxon>
        <taxon>Gunneridae</taxon>
        <taxon>Pentapetalae</taxon>
        <taxon>rosids</taxon>
        <taxon>malvids</taxon>
        <taxon>Brassicales</taxon>
        <taxon>Brassicaceae</taxon>
        <taxon>Thlaspideae</taxon>
        <taxon>Thlaspi</taxon>
    </lineage>
</organism>
<dbReference type="Proteomes" id="UP000836841">
    <property type="component" value="Chromosome 3"/>
</dbReference>
<keyword evidence="4" id="KW-0968">Cytoplasmic vesicle</keyword>
<protein>
    <recommendedName>
        <fullName evidence="5">ENTH domain-containing protein</fullName>
    </recommendedName>
</protein>
<dbReference type="GO" id="GO:0048268">
    <property type="term" value="P:clathrin coat assembly"/>
    <property type="evidence" value="ECO:0007669"/>
    <property type="project" value="InterPro"/>
</dbReference>
<dbReference type="AlphaFoldDB" id="A0AAU9RW44"/>
<dbReference type="InterPro" id="IPR013809">
    <property type="entry name" value="ENTH"/>
</dbReference>
<dbReference type="InterPro" id="IPR008942">
    <property type="entry name" value="ENTH_VHS"/>
</dbReference>
<dbReference type="GO" id="GO:0005545">
    <property type="term" value="F:1-phosphatidylinositol binding"/>
    <property type="evidence" value="ECO:0007669"/>
    <property type="project" value="TreeGrafter"/>
</dbReference>
<evidence type="ECO:0000313" key="7">
    <source>
        <dbReference type="Proteomes" id="UP000836841"/>
    </source>
</evidence>
<evidence type="ECO:0000256" key="4">
    <source>
        <dbReference type="ARBA" id="ARBA00023329"/>
    </source>
</evidence>
<dbReference type="GO" id="GO:0005546">
    <property type="term" value="F:phosphatidylinositol-4,5-bisphosphate binding"/>
    <property type="evidence" value="ECO:0007669"/>
    <property type="project" value="TreeGrafter"/>
</dbReference>
<gene>
    <name evidence="6" type="ORF">TAV2_LOCUS11294</name>
</gene>
<reference evidence="6 7" key="1">
    <citation type="submission" date="2022-03" db="EMBL/GenBank/DDBJ databases">
        <authorList>
            <person name="Nunn A."/>
            <person name="Chopra R."/>
            <person name="Nunn A."/>
            <person name="Contreras Garrido A."/>
        </authorList>
    </citation>
    <scope>NUCLEOTIDE SEQUENCE [LARGE SCALE GENOMIC DNA]</scope>
</reference>
<accession>A0AAU9RW44</accession>
<keyword evidence="3" id="KW-0333">Golgi apparatus</keyword>
<dbReference type="GO" id="GO:0032050">
    <property type="term" value="F:clathrin heavy chain binding"/>
    <property type="evidence" value="ECO:0007669"/>
    <property type="project" value="TreeGrafter"/>
</dbReference>
<proteinExistence type="predicted"/>
<name>A0AAU9RW44_THLAR</name>
<dbReference type="PANTHER" id="PTHR22951">
    <property type="entry name" value="CLATHRIN ASSEMBLY PROTEIN"/>
    <property type="match status" value="1"/>
</dbReference>
<dbReference type="GO" id="GO:0000149">
    <property type="term" value="F:SNARE binding"/>
    <property type="evidence" value="ECO:0007669"/>
    <property type="project" value="TreeGrafter"/>
</dbReference>
<evidence type="ECO:0000256" key="1">
    <source>
        <dbReference type="ARBA" id="ARBA00004132"/>
    </source>
</evidence>
<evidence type="ECO:0000313" key="6">
    <source>
        <dbReference type="EMBL" id="CAH2051538.1"/>
    </source>
</evidence>
<dbReference type="Gene3D" id="1.25.40.90">
    <property type="match status" value="1"/>
</dbReference>
<dbReference type="InterPro" id="IPR011417">
    <property type="entry name" value="ANTH_dom"/>
</dbReference>
<evidence type="ECO:0000259" key="5">
    <source>
        <dbReference type="SMART" id="SM00273"/>
    </source>
</evidence>
<evidence type="ECO:0000256" key="3">
    <source>
        <dbReference type="ARBA" id="ARBA00023034"/>
    </source>
</evidence>
<dbReference type="SUPFAM" id="SSF48464">
    <property type="entry name" value="ENTH/VHS domain"/>
    <property type="match status" value="1"/>
</dbReference>
<dbReference type="Pfam" id="PF07651">
    <property type="entry name" value="ANTH"/>
    <property type="match status" value="1"/>
</dbReference>
<comment type="subcellular location">
    <subcellularLocation>
        <location evidence="1">Cytoplasmic vesicle</location>
        <location evidence="1">Clathrin-coated vesicle</location>
    </subcellularLocation>
    <subcellularLocation>
        <location evidence="2">Golgi apparatus</location>
    </subcellularLocation>
</comment>
<dbReference type="PANTHER" id="PTHR22951:SF12">
    <property type="entry name" value="OS05G0426100 PROTEIN"/>
    <property type="match status" value="1"/>
</dbReference>
<dbReference type="GO" id="GO:0006900">
    <property type="term" value="P:vesicle budding from membrane"/>
    <property type="evidence" value="ECO:0007669"/>
    <property type="project" value="TreeGrafter"/>
</dbReference>
<sequence>MISCPVRDIPLLDRLYARVTVSVNEGWQPHAGPKQLLRDPPNPLSQVIESDEEVEPFIPIQKSASRGKGKVGSSSKQERLTTAIEDQGRFWKGGRETFESLNPFCCAVCMQELLKITSLDHGNELYWAAIDYLASDESGRQIFMSLPSDAEKIKFLERKTGAFTLILIQRLLGEGDQAYEQEIFFATRRGTRLLNMSDFRDVSRSNSWDYSAFVRTYALYLDERLDFRMQARHGKRGVYCVGGETEEDEKDKPAADLSTAIVVKSQPIAEMKTEHIFTRVQNICSNFLTVSWLVVPRVARGTTEL</sequence>
<evidence type="ECO:0000256" key="2">
    <source>
        <dbReference type="ARBA" id="ARBA00004555"/>
    </source>
</evidence>
<dbReference type="InterPro" id="IPR045192">
    <property type="entry name" value="AP180-like"/>
</dbReference>
<keyword evidence="7" id="KW-1185">Reference proteome</keyword>
<dbReference type="GO" id="GO:0030136">
    <property type="term" value="C:clathrin-coated vesicle"/>
    <property type="evidence" value="ECO:0007669"/>
    <property type="project" value="UniProtKB-SubCell"/>
</dbReference>
<dbReference type="GO" id="GO:0005905">
    <property type="term" value="C:clathrin-coated pit"/>
    <property type="evidence" value="ECO:0007669"/>
    <property type="project" value="TreeGrafter"/>
</dbReference>
<feature type="domain" description="ENTH" evidence="5">
    <location>
        <begin position="107"/>
        <end position="235"/>
    </location>
</feature>
<dbReference type="SMART" id="SM00273">
    <property type="entry name" value="ENTH"/>
    <property type="match status" value="1"/>
</dbReference>